<keyword evidence="1" id="KW-1185">Reference proteome</keyword>
<evidence type="ECO:0000313" key="2">
    <source>
        <dbReference type="WBParaSite" id="SVE_0946000.1"/>
    </source>
</evidence>
<accession>A0A0K0FK96</accession>
<protein>
    <submittedName>
        <fullName evidence="2">DDE_Tnp_1_7 domain-containing protein</fullName>
    </submittedName>
</protein>
<dbReference type="Proteomes" id="UP000035680">
    <property type="component" value="Unassembled WGS sequence"/>
</dbReference>
<proteinExistence type="predicted"/>
<reference evidence="2" key="2">
    <citation type="submission" date="2015-08" db="UniProtKB">
        <authorList>
            <consortium name="WormBaseParasite"/>
        </authorList>
    </citation>
    <scope>IDENTIFICATION</scope>
</reference>
<organism evidence="1 2">
    <name type="scientific">Strongyloides venezuelensis</name>
    <name type="common">Threadworm</name>
    <dbReference type="NCBI Taxonomy" id="75913"/>
    <lineage>
        <taxon>Eukaryota</taxon>
        <taxon>Metazoa</taxon>
        <taxon>Ecdysozoa</taxon>
        <taxon>Nematoda</taxon>
        <taxon>Chromadorea</taxon>
        <taxon>Rhabditida</taxon>
        <taxon>Tylenchina</taxon>
        <taxon>Panagrolaimomorpha</taxon>
        <taxon>Strongyloidoidea</taxon>
        <taxon>Strongyloididae</taxon>
        <taxon>Strongyloides</taxon>
    </lineage>
</organism>
<dbReference type="WBParaSite" id="SVE_0946000.1">
    <property type="protein sequence ID" value="SVE_0946000.1"/>
    <property type="gene ID" value="SVE_0946000"/>
</dbReference>
<dbReference type="AlphaFoldDB" id="A0A0K0FK96"/>
<name>A0A0K0FK96_STRVS</name>
<sequence length="78" mass="9103">MYYDLLEYSERGGQSKLLTDDTKVVRHVPPILENLGGYVSTRTKTCFSFCPTQQRENNEQEKHYDVKLFSIALQWASK</sequence>
<reference evidence="1" key="1">
    <citation type="submission" date="2014-07" db="EMBL/GenBank/DDBJ databases">
        <authorList>
            <person name="Martin A.A"/>
            <person name="De Silva N."/>
        </authorList>
    </citation>
    <scope>NUCLEOTIDE SEQUENCE</scope>
</reference>
<evidence type="ECO:0000313" key="1">
    <source>
        <dbReference type="Proteomes" id="UP000035680"/>
    </source>
</evidence>